<dbReference type="InParanoid" id="G0PH61"/>
<organism evidence="2">
    <name type="scientific">Caenorhabditis brenneri</name>
    <name type="common">Nematode worm</name>
    <dbReference type="NCBI Taxonomy" id="135651"/>
    <lineage>
        <taxon>Eukaryota</taxon>
        <taxon>Metazoa</taxon>
        <taxon>Ecdysozoa</taxon>
        <taxon>Nematoda</taxon>
        <taxon>Chromadorea</taxon>
        <taxon>Rhabditida</taxon>
        <taxon>Rhabditina</taxon>
        <taxon>Rhabditomorpha</taxon>
        <taxon>Rhabditoidea</taxon>
        <taxon>Rhabditidae</taxon>
        <taxon>Peloderinae</taxon>
        <taxon>Caenorhabditis</taxon>
    </lineage>
</organism>
<dbReference type="AlphaFoldDB" id="G0PH61"/>
<protein>
    <submittedName>
        <fullName evidence="1">Uncharacterized protein</fullName>
    </submittedName>
</protein>
<evidence type="ECO:0000313" key="2">
    <source>
        <dbReference type="Proteomes" id="UP000008068"/>
    </source>
</evidence>
<sequence length="26" mass="3019">MISKNFLMFKKKSKDGRETISNIKSS</sequence>
<evidence type="ECO:0000313" key="1">
    <source>
        <dbReference type="EMBL" id="EGT56087.1"/>
    </source>
</evidence>
<keyword evidence="2" id="KW-1185">Reference proteome</keyword>
<gene>
    <name evidence="1" type="ORF">CAEBREN_14390</name>
</gene>
<name>G0PH61_CAEBE</name>
<proteinExistence type="predicted"/>
<dbReference type="Proteomes" id="UP000008068">
    <property type="component" value="Unassembled WGS sequence"/>
</dbReference>
<dbReference type="HOGENOM" id="CLU_3417433_0_0_1"/>
<dbReference type="EMBL" id="GL380463">
    <property type="protein sequence ID" value="EGT56087.1"/>
    <property type="molecule type" value="Genomic_DNA"/>
</dbReference>
<accession>G0PH61</accession>
<reference evidence="2" key="1">
    <citation type="submission" date="2011-07" db="EMBL/GenBank/DDBJ databases">
        <authorList>
            <consortium name="Caenorhabditis brenneri Sequencing and Analysis Consortium"/>
            <person name="Wilson R.K."/>
        </authorList>
    </citation>
    <scope>NUCLEOTIDE SEQUENCE [LARGE SCALE GENOMIC DNA]</scope>
    <source>
        <strain evidence="2">PB2801</strain>
    </source>
</reference>